<dbReference type="Proteomes" id="UP001217838">
    <property type="component" value="Unassembled WGS sequence"/>
</dbReference>
<evidence type="ECO:0000313" key="1">
    <source>
        <dbReference type="EMBL" id="MDC0675459.1"/>
    </source>
</evidence>
<protein>
    <submittedName>
        <fullName evidence="1">Uncharacterized protein</fullName>
    </submittedName>
</protein>
<dbReference type="EMBL" id="JAQNDN010000028">
    <property type="protein sequence ID" value="MDC0675459.1"/>
    <property type="molecule type" value="Genomic_DNA"/>
</dbReference>
<reference evidence="1 2" key="1">
    <citation type="submission" date="2022-11" db="EMBL/GenBank/DDBJ databases">
        <title>Minimal conservation of predation-associated metabolite biosynthetic gene clusters underscores biosynthetic potential of Myxococcota including descriptions for ten novel species: Archangium lansinium sp. nov., Myxococcus landrumus sp. nov., Nannocystis bai.</title>
        <authorList>
            <person name="Ahearne A."/>
            <person name="Stevens C."/>
            <person name="Dowd S."/>
        </authorList>
    </citation>
    <scope>NUCLEOTIDE SEQUENCE [LARGE SCALE GENOMIC DNA]</scope>
    <source>
        <strain evidence="1 2">NCELM</strain>
    </source>
</reference>
<keyword evidence="2" id="KW-1185">Reference proteome</keyword>
<accession>A0ABT5BMR3</accession>
<sequence>MDTDDLLRRGLDWVARIAPYDLAAVFTLDEDSRLVVRAARGHLASQVARPSHRPGQLPDLA</sequence>
<comment type="caution">
    <text evidence="1">The sequence shown here is derived from an EMBL/GenBank/DDBJ whole genome shotgun (WGS) entry which is preliminary data.</text>
</comment>
<gene>
    <name evidence="1" type="ORF">POL58_47385</name>
</gene>
<dbReference type="RefSeq" id="WP_272010570.1">
    <property type="nucleotide sequence ID" value="NZ_JAQNDN010000028.1"/>
</dbReference>
<organism evidence="1 2">
    <name type="scientific">Nannocystis radixulma</name>
    <dbReference type="NCBI Taxonomy" id="2995305"/>
    <lineage>
        <taxon>Bacteria</taxon>
        <taxon>Pseudomonadati</taxon>
        <taxon>Myxococcota</taxon>
        <taxon>Polyangia</taxon>
        <taxon>Nannocystales</taxon>
        <taxon>Nannocystaceae</taxon>
        <taxon>Nannocystis</taxon>
    </lineage>
</organism>
<dbReference type="InterPro" id="IPR029016">
    <property type="entry name" value="GAF-like_dom_sf"/>
</dbReference>
<dbReference type="Gene3D" id="3.30.450.40">
    <property type="match status" value="1"/>
</dbReference>
<proteinExistence type="predicted"/>
<dbReference type="SUPFAM" id="SSF55781">
    <property type="entry name" value="GAF domain-like"/>
    <property type="match status" value="1"/>
</dbReference>
<name>A0ABT5BMR3_9BACT</name>
<evidence type="ECO:0000313" key="2">
    <source>
        <dbReference type="Proteomes" id="UP001217838"/>
    </source>
</evidence>